<reference evidence="17 18" key="1">
    <citation type="submission" date="2020-08" db="EMBL/GenBank/DDBJ databases">
        <title>Plant Genome Project.</title>
        <authorList>
            <person name="Zhang R.-G."/>
        </authorList>
    </citation>
    <scope>NUCLEOTIDE SEQUENCE [LARGE SCALE GENOMIC DNA]</scope>
    <source>
        <tissue evidence="17">Rhizome</tissue>
    </source>
</reference>
<feature type="region of interest" description="Disordered" evidence="12">
    <location>
        <begin position="1443"/>
        <end position="1504"/>
    </location>
</feature>
<dbReference type="SUPFAM" id="SSF57903">
    <property type="entry name" value="FYVE/PHD zinc finger"/>
    <property type="match status" value="1"/>
</dbReference>
<dbReference type="SMART" id="SM01147">
    <property type="entry name" value="DUF1087"/>
    <property type="match status" value="1"/>
</dbReference>
<keyword evidence="6" id="KW-0378">Hydrolase</keyword>
<dbReference type="Gene3D" id="3.30.40.10">
    <property type="entry name" value="Zinc/RING finger domain, C3HC4 (zinc finger)"/>
    <property type="match status" value="1"/>
</dbReference>
<dbReference type="PROSITE" id="PS51194">
    <property type="entry name" value="HELICASE_CTER"/>
    <property type="match status" value="1"/>
</dbReference>
<evidence type="ECO:0000256" key="9">
    <source>
        <dbReference type="ARBA" id="ARBA00023242"/>
    </source>
</evidence>
<keyword evidence="18" id="KW-1185">Reference proteome</keyword>
<feature type="region of interest" description="Disordered" evidence="12">
    <location>
        <begin position="894"/>
        <end position="945"/>
    </location>
</feature>
<feature type="region of interest" description="Disordered" evidence="12">
    <location>
        <begin position="1266"/>
        <end position="1293"/>
    </location>
</feature>
<dbReference type="InterPro" id="IPR009463">
    <property type="entry name" value="DUF1087"/>
</dbReference>
<dbReference type="InterPro" id="IPR023780">
    <property type="entry name" value="Chromo_domain"/>
</dbReference>
<organism evidence="17 18">
    <name type="scientific">Zingiber officinale</name>
    <name type="common">Ginger</name>
    <name type="synonym">Amomum zingiber</name>
    <dbReference type="NCBI Taxonomy" id="94328"/>
    <lineage>
        <taxon>Eukaryota</taxon>
        <taxon>Viridiplantae</taxon>
        <taxon>Streptophyta</taxon>
        <taxon>Embryophyta</taxon>
        <taxon>Tracheophyta</taxon>
        <taxon>Spermatophyta</taxon>
        <taxon>Magnoliopsida</taxon>
        <taxon>Liliopsida</taxon>
        <taxon>Zingiberales</taxon>
        <taxon>Zingiberaceae</taxon>
        <taxon>Zingiber</taxon>
    </lineage>
</organism>
<dbReference type="InterPro" id="IPR038718">
    <property type="entry name" value="SNF2-like_sf"/>
</dbReference>
<gene>
    <name evidence="17" type="ORF">ZIOFF_007432</name>
</gene>
<feature type="compositionally biased region" description="Polar residues" evidence="12">
    <location>
        <begin position="1448"/>
        <end position="1459"/>
    </location>
</feature>
<dbReference type="Pfam" id="PF06461">
    <property type="entry name" value="CHDII_SANT-like"/>
    <property type="match status" value="2"/>
</dbReference>
<feature type="domain" description="Helicase ATP-binding" evidence="15">
    <location>
        <begin position="281"/>
        <end position="468"/>
    </location>
</feature>
<dbReference type="GO" id="GO:0140658">
    <property type="term" value="F:ATP-dependent chromatin remodeler activity"/>
    <property type="evidence" value="ECO:0007669"/>
    <property type="project" value="TreeGrafter"/>
</dbReference>
<accession>A0A8J5HQW9</accession>
<dbReference type="Gene3D" id="2.40.50.40">
    <property type="match status" value="1"/>
</dbReference>
<evidence type="ECO:0000313" key="18">
    <source>
        <dbReference type="Proteomes" id="UP000734854"/>
    </source>
</evidence>
<dbReference type="SMART" id="SM01146">
    <property type="entry name" value="DUF1086"/>
    <property type="match status" value="2"/>
</dbReference>
<dbReference type="GO" id="GO:0005524">
    <property type="term" value="F:ATP binding"/>
    <property type="evidence" value="ECO:0007669"/>
    <property type="project" value="UniProtKB-KW"/>
</dbReference>
<evidence type="ECO:0000256" key="4">
    <source>
        <dbReference type="ARBA" id="ARBA00022741"/>
    </source>
</evidence>
<dbReference type="SUPFAM" id="SSF52540">
    <property type="entry name" value="P-loop containing nucleoside triphosphate hydrolases"/>
    <property type="match status" value="2"/>
</dbReference>
<dbReference type="InterPro" id="IPR014001">
    <property type="entry name" value="Helicase_ATP-bd"/>
</dbReference>
<dbReference type="InterPro" id="IPR001650">
    <property type="entry name" value="Helicase_C-like"/>
</dbReference>
<dbReference type="CDD" id="cd18659">
    <property type="entry name" value="CD2_tandem"/>
    <property type="match status" value="1"/>
</dbReference>
<evidence type="ECO:0000256" key="10">
    <source>
        <dbReference type="PROSITE-ProRule" id="PRU00146"/>
    </source>
</evidence>
<dbReference type="InterPro" id="IPR001965">
    <property type="entry name" value="Znf_PHD"/>
</dbReference>
<dbReference type="Pfam" id="PF00271">
    <property type="entry name" value="Helicase_C"/>
    <property type="match status" value="1"/>
</dbReference>
<evidence type="ECO:0000259" key="16">
    <source>
        <dbReference type="PROSITE" id="PS51194"/>
    </source>
</evidence>
<dbReference type="PANTHER" id="PTHR45623">
    <property type="entry name" value="CHROMODOMAIN-HELICASE-DNA-BINDING PROTEIN 3-RELATED-RELATED"/>
    <property type="match status" value="1"/>
</dbReference>
<dbReference type="InterPro" id="IPR009462">
    <property type="entry name" value="CHD_II_SANT-like"/>
</dbReference>
<evidence type="ECO:0000259" key="14">
    <source>
        <dbReference type="PROSITE" id="PS50016"/>
    </source>
</evidence>
<name>A0A8J5HQW9_ZINOF</name>
<dbReference type="PROSITE" id="PS50013">
    <property type="entry name" value="CHROMO_2"/>
    <property type="match status" value="1"/>
</dbReference>
<keyword evidence="9" id="KW-0539">Nucleus</keyword>
<evidence type="ECO:0000256" key="8">
    <source>
        <dbReference type="ARBA" id="ARBA00022840"/>
    </source>
</evidence>
<dbReference type="GO" id="GO:0000785">
    <property type="term" value="C:chromatin"/>
    <property type="evidence" value="ECO:0007669"/>
    <property type="project" value="TreeGrafter"/>
</dbReference>
<evidence type="ECO:0000256" key="12">
    <source>
        <dbReference type="SAM" id="MobiDB-lite"/>
    </source>
</evidence>
<keyword evidence="5 10" id="KW-0863">Zinc-finger</keyword>
<dbReference type="InterPro" id="IPR013083">
    <property type="entry name" value="Znf_RING/FYVE/PHD"/>
</dbReference>
<evidence type="ECO:0000256" key="7">
    <source>
        <dbReference type="ARBA" id="ARBA00022833"/>
    </source>
</evidence>
<evidence type="ECO:0000313" key="17">
    <source>
        <dbReference type="EMBL" id="KAG6533557.1"/>
    </source>
</evidence>
<dbReference type="Gene3D" id="3.40.50.300">
    <property type="entry name" value="P-loop containing nucleotide triphosphate hydrolases"/>
    <property type="match status" value="1"/>
</dbReference>
<evidence type="ECO:0000256" key="1">
    <source>
        <dbReference type="ARBA" id="ARBA00004123"/>
    </source>
</evidence>
<dbReference type="GO" id="GO:0042393">
    <property type="term" value="F:histone binding"/>
    <property type="evidence" value="ECO:0007669"/>
    <property type="project" value="TreeGrafter"/>
</dbReference>
<dbReference type="GO" id="GO:0008270">
    <property type="term" value="F:zinc ion binding"/>
    <property type="evidence" value="ECO:0007669"/>
    <property type="project" value="UniProtKB-KW"/>
</dbReference>
<comment type="subcellular location">
    <subcellularLocation>
        <location evidence="1">Nucleus</location>
    </subcellularLocation>
</comment>
<dbReference type="InterPro" id="IPR019787">
    <property type="entry name" value="Znf_PHD-finger"/>
</dbReference>
<dbReference type="EMBL" id="JACMSC010000002">
    <property type="protein sequence ID" value="KAG6533557.1"/>
    <property type="molecule type" value="Genomic_DNA"/>
</dbReference>
<dbReference type="Proteomes" id="UP000734854">
    <property type="component" value="Unassembled WGS sequence"/>
</dbReference>
<dbReference type="Gene3D" id="1.10.10.60">
    <property type="entry name" value="Homeodomain-like"/>
    <property type="match status" value="1"/>
</dbReference>
<feature type="compositionally biased region" description="Acidic residues" evidence="12">
    <location>
        <begin position="918"/>
        <end position="932"/>
    </location>
</feature>
<evidence type="ECO:0000256" key="6">
    <source>
        <dbReference type="ARBA" id="ARBA00022801"/>
    </source>
</evidence>
<dbReference type="SMART" id="SM00249">
    <property type="entry name" value="PHD"/>
    <property type="match status" value="1"/>
</dbReference>
<evidence type="ECO:0000259" key="13">
    <source>
        <dbReference type="PROSITE" id="PS50013"/>
    </source>
</evidence>
<dbReference type="InterPro" id="IPR019786">
    <property type="entry name" value="Zinc_finger_PHD-type_CS"/>
</dbReference>
<keyword evidence="8" id="KW-0067">ATP-binding</keyword>
<dbReference type="PROSITE" id="PS50016">
    <property type="entry name" value="ZF_PHD_2"/>
    <property type="match status" value="1"/>
</dbReference>
<dbReference type="InterPro" id="IPR049730">
    <property type="entry name" value="SNF2/RAD54-like_C"/>
</dbReference>
<keyword evidence="3" id="KW-0677">Repeat</keyword>
<proteinExistence type="predicted"/>
<evidence type="ECO:0008006" key="19">
    <source>
        <dbReference type="Google" id="ProtNLM"/>
    </source>
</evidence>
<keyword evidence="11" id="KW-0175">Coiled coil</keyword>
<dbReference type="GO" id="GO:0003682">
    <property type="term" value="F:chromatin binding"/>
    <property type="evidence" value="ECO:0007669"/>
    <property type="project" value="TreeGrafter"/>
</dbReference>
<feature type="domain" description="Chromo" evidence="13">
    <location>
        <begin position="169"/>
        <end position="236"/>
    </location>
</feature>
<dbReference type="PANTHER" id="PTHR45623:SF17">
    <property type="entry name" value="CHROMODOMAIN-HELICASE-DNA-BINDING PROTEIN 3-RELATED"/>
    <property type="match status" value="1"/>
</dbReference>
<dbReference type="PROSITE" id="PS51192">
    <property type="entry name" value="HELICASE_ATP_BIND_1"/>
    <property type="match status" value="1"/>
</dbReference>
<dbReference type="Pfam" id="PF00628">
    <property type="entry name" value="PHD"/>
    <property type="match status" value="1"/>
</dbReference>
<dbReference type="InterPro" id="IPR011011">
    <property type="entry name" value="Znf_FYVE_PHD"/>
</dbReference>
<dbReference type="InterPro" id="IPR000953">
    <property type="entry name" value="Chromo/chromo_shadow_dom"/>
</dbReference>
<dbReference type="InterPro" id="IPR000330">
    <property type="entry name" value="SNF2_N"/>
</dbReference>
<comment type="caution">
    <text evidence="17">The sequence shown here is derived from an EMBL/GenBank/DDBJ whole genome shotgun (WGS) entry which is preliminary data.</text>
</comment>
<feature type="coiled-coil region" evidence="11">
    <location>
        <begin position="842"/>
        <end position="869"/>
    </location>
</feature>
<dbReference type="GO" id="GO:0003677">
    <property type="term" value="F:DNA binding"/>
    <property type="evidence" value="ECO:0007669"/>
    <property type="project" value="InterPro"/>
</dbReference>
<evidence type="ECO:0000256" key="2">
    <source>
        <dbReference type="ARBA" id="ARBA00022723"/>
    </source>
</evidence>
<feature type="compositionally biased region" description="Polar residues" evidence="12">
    <location>
        <begin position="1266"/>
        <end position="1287"/>
    </location>
</feature>
<keyword evidence="4" id="KW-0547">Nucleotide-binding</keyword>
<dbReference type="Pfam" id="PF06465">
    <property type="entry name" value="DUF1087"/>
    <property type="match status" value="1"/>
</dbReference>
<evidence type="ECO:0000259" key="15">
    <source>
        <dbReference type="PROSITE" id="PS51192"/>
    </source>
</evidence>
<dbReference type="Pfam" id="PF00385">
    <property type="entry name" value="Chromo"/>
    <property type="match status" value="1"/>
</dbReference>
<keyword evidence="2" id="KW-0479">Metal-binding</keyword>
<dbReference type="GO" id="GO:0005634">
    <property type="term" value="C:nucleus"/>
    <property type="evidence" value="ECO:0007669"/>
    <property type="project" value="UniProtKB-SubCell"/>
</dbReference>
<dbReference type="SMART" id="SM00490">
    <property type="entry name" value="HELICc"/>
    <property type="match status" value="1"/>
</dbReference>
<dbReference type="Gene3D" id="3.40.50.10810">
    <property type="entry name" value="Tandem AAA-ATPase domain"/>
    <property type="match status" value="1"/>
</dbReference>
<sequence length="1504" mass="172861">MSSLVERLRVRSEKRPLYNLDESDDDDFVVSKALKRKLEEKPAEKFKRVDAKEDSCQFCGASESLINCTTCTYAFHKGCLYPSSRALLGDTWSCPECVSPLTEVEKILDCEMRPTMADKNDSTKVPEKEFIKAAKTHPRLKSRLNTFHKQMETLNKSDDDWVAIRPEWTTVDRVLASSAYLDGSTRNTGDEREYFVKWKELAYDECTWEVGSDISTFKPDIERYEMIQSRRPKKSRSKSKSLNPNLELKQKQKDFQQYDATPEFLSGKLHPYQLEGLNFLRFSWSKSTHVILADEMGLGKTIQSIAFLASLFEENISPYLVVAPLSTLRNWEREFATWAPHMNVVMYVGSSQAREVIRKYEFYYPKLKSKKHKKKKLIQSSNQNKQARIKFNVLLTSYEMINMDSAVLKSIEWECMIVDEGHRLKNKESKLFHSLKLYSTKHRVLLTGTPLQNNLDELFMLMHFLDAGKFASIEDFQKEFKDINQEEQIDRLHKMLAPHLLKRVKKDVMKDLPPKKELILRVELSNVQKEYYKAILTRNYQILARRGGPQISLINVVMELRKLCCHAYMLEGVEPAIEPTDANEGFRQLLDASGKMQLLDKMMVRLKEQGHRVLIYTQFQHMLDLLEDYLSYNKWTYERIDGKVSGSERQIRIDRFNAKNSTKFCFLLSTRAGGLGINLATADTVFIYDSDWNPHADLQAMARAHRLGQTNKVMIYRLITRGTIEERMMQMTKKKMILEHLVVGRLKSQNVNQEELDDIIRYGSKELFADESDEAKARQIHYDDAAIDRLLNRDHINGEESSVDEEDDGFLKAFKMAILPNLLTRNAAVIGSAVKVANFEYIDEVEAAAAQEEKMKKQLEAERASNSNTDRANYWDELLKDKFEVQQIEELTAMGKGKRSRKQMASAEDDITGVQDVSSEDEDYSCEDDLSDTESNLPGNVAGRRGPYSKRKLRADYSEPLPLMEGEGKSFRVLGFNHNQRSLFLQLVMRFGFQDYSWKEYLPRIKGKSWQEVQECGVDLFPYLMEDLISLVFVQALDAERVTFSSGARLRKLPPMNSRSCEGGLYYTQEPPRVEAWALLEALDLLELRSVNDYLNIEVHVEMVMMAASLQYWFAGSHQEIEVRGAHGCCSCAGEIRDSACYAELFMRHLQEDMTDLPNFSDGVPKEGARIEDILIRIAHIQLIEEKMKFIAEHPAAKLFSEDIMVHFPGLTARFWKEEHDQSLLKAMLKHGYARWQYIIEDEEIGIADIVRRELNIPGRSFSGSVHTNENVDSVPTASSANNSNGIPESLKDGYSSYQSRELQRRVVEFIRKRYFHLEKALEFECFKKKYVSEQLTQDPQVDTKVSETSNLNMDITELLGQMPAVEQIPPEDLACDKKDVRVGLHRLYNEMCTVIEENTIDSVHAHLGDTSAVSRMKKSFHQLETIHDDVCQIIAESNQPAVAEKPQVQTVGDATQPCSKSESQSQKDEKSQEVNVSHGQFRETIGAETCKDPSSERVIAVDD</sequence>
<feature type="domain" description="PHD-type" evidence="14">
    <location>
        <begin position="53"/>
        <end position="100"/>
    </location>
</feature>
<feature type="domain" description="Helicase C-terminal" evidence="16">
    <location>
        <begin position="598"/>
        <end position="757"/>
    </location>
</feature>
<evidence type="ECO:0000256" key="5">
    <source>
        <dbReference type="ARBA" id="ARBA00022771"/>
    </source>
</evidence>
<dbReference type="InterPro" id="IPR016197">
    <property type="entry name" value="Chromo-like_dom_sf"/>
</dbReference>
<evidence type="ECO:0000256" key="11">
    <source>
        <dbReference type="SAM" id="Coils"/>
    </source>
</evidence>
<evidence type="ECO:0000256" key="3">
    <source>
        <dbReference type="ARBA" id="ARBA00022737"/>
    </source>
</evidence>
<dbReference type="InterPro" id="IPR027417">
    <property type="entry name" value="P-loop_NTPase"/>
</dbReference>
<dbReference type="GO" id="GO:0016887">
    <property type="term" value="F:ATP hydrolysis activity"/>
    <property type="evidence" value="ECO:0007669"/>
    <property type="project" value="TreeGrafter"/>
</dbReference>
<dbReference type="SMART" id="SM00487">
    <property type="entry name" value="DEXDc"/>
    <property type="match status" value="1"/>
</dbReference>
<dbReference type="CDD" id="cd18793">
    <property type="entry name" value="SF2_C_SNF"/>
    <property type="match status" value="1"/>
</dbReference>
<dbReference type="Pfam" id="PF00176">
    <property type="entry name" value="SNF2-rel_dom"/>
    <property type="match status" value="1"/>
</dbReference>
<keyword evidence="7" id="KW-0862">Zinc</keyword>
<protein>
    <recommendedName>
        <fullName evidence="19">CHD3-type chromatin-remodeling factor PICKLE</fullName>
    </recommendedName>
</protein>
<dbReference type="SUPFAM" id="SSF54160">
    <property type="entry name" value="Chromo domain-like"/>
    <property type="match status" value="1"/>
</dbReference>
<dbReference type="PROSITE" id="PS01359">
    <property type="entry name" value="ZF_PHD_1"/>
    <property type="match status" value="1"/>
</dbReference>
<dbReference type="SMART" id="SM00298">
    <property type="entry name" value="CHROMO"/>
    <property type="match status" value="1"/>
</dbReference>